<evidence type="ECO:0000313" key="8">
    <source>
        <dbReference type="Proteomes" id="UP000316406"/>
    </source>
</evidence>
<dbReference type="AlphaFoldDB" id="A0A556CH56"/>
<evidence type="ECO:0000256" key="4">
    <source>
        <dbReference type="ARBA" id="ARBA00023157"/>
    </source>
</evidence>
<dbReference type="GO" id="GO:0016209">
    <property type="term" value="F:antioxidant activity"/>
    <property type="evidence" value="ECO:0007669"/>
    <property type="project" value="InterPro"/>
</dbReference>
<keyword evidence="2" id="KW-0201">Cytochrome c-type biogenesis</keyword>
<keyword evidence="3" id="KW-0812">Transmembrane</keyword>
<dbReference type="RefSeq" id="WP_143922009.1">
    <property type="nucleotide sequence ID" value="NZ_VLTK01000004.1"/>
</dbReference>
<dbReference type="Proteomes" id="UP000316406">
    <property type="component" value="Unassembled WGS sequence"/>
</dbReference>
<organism evidence="7 8">
    <name type="scientific">Brevibacterium aurantiacum</name>
    <dbReference type="NCBI Taxonomy" id="273384"/>
    <lineage>
        <taxon>Bacteria</taxon>
        <taxon>Bacillati</taxon>
        <taxon>Actinomycetota</taxon>
        <taxon>Actinomycetes</taxon>
        <taxon>Micrococcales</taxon>
        <taxon>Brevibacteriaceae</taxon>
        <taxon>Brevibacterium</taxon>
    </lineage>
</organism>
<keyword evidence="8" id="KW-1185">Reference proteome</keyword>
<keyword evidence="5" id="KW-0676">Redox-active center</keyword>
<keyword evidence="4" id="KW-1015">Disulfide bond</keyword>
<keyword evidence="3" id="KW-0735">Signal-anchor</keyword>
<accession>A0A556CH56</accession>
<dbReference type="CDD" id="cd02966">
    <property type="entry name" value="TlpA_like_family"/>
    <property type="match status" value="1"/>
</dbReference>
<dbReference type="Pfam" id="PF00578">
    <property type="entry name" value="AhpC-TSA"/>
    <property type="match status" value="1"/>
</dbReference>
<dbReference type="Gene3D" id="3.40.30.10">
    <property type="entry name" value="Glutaredoxin"/>
    <property type="match status" value="1"/>
</dbReference>
<reference evidence="7 8" key="1">
    <citation type="submission" date="2019-07" db="EMBL/GenBank/DDBJ databases">
        <title>Draft genome sequence of Brevibacterium aurantiacum XU54 isolated from Xinjiang China.</title>
        <authorList>
            <person name="Xu X."/>
        </authorList>
    </citation>
    <scope>NUCLEOTIDE SEQUENCE [LARGE SCALE GENOMIC DNA]</scope>
    <source>
        <strain evidence="7 8">XU54</strain>
    </source>
</reference>
<dbReference type="PROSITE" id="PS51257">
    <property type="entry name" value="PROKAR_LIPOPROTEIN"/>
    <property type="match status" value="1"/>
</dbReference>
<dbReference type="InterPro" id="IPR036249">
    <property type="entry name" value="Thioredoxin-like_sf"/>
</dbReference>
<dbReference type="GO" id="GO:0016491">
    <property type="term" value="F:oxidoreductase activity"/>
    <property type="evidence" value="ECO:0007669"/>
    <property type="project" value="InterPro"/>
</dbReference>
<protein>
    <submittedName>
        <fullName evidence="7">TlpA family protein disulfide reductase</fullName>
    </submittedName>
</protein>
<dbReference type="PROSITE" id="PS51352">
    <property type="entry name" value="THIOREDOXIN_2"/>
    <property type="match status" value="1"/>
</dbReference>
<evidence type="ECO:0000256" key="2">
    <source>
        <dbReference type="ARBA" id="ARBA00022748"/>
    </source>
</evidence>
<proteinExistence type="predicted"/>
<dbReference type="InterPro" id="IPR050553">
    <property type="entry name" value="Thioredoxin_ResA/DsbE_sf"/>
</dbReference>
<sequence length="204" mass="21748">MNARPNRFDRTNPMNRRTLLTGLVAGTAVVLSACSENDELADQAGSDQGYVSGSGVVSQVAKDKRGEPLELNFETLDGKPMSLADLRPNPVVINLWYAACPPCRKEAPALKSLAEEFGDEVQFLGVNVRDQEAAANAFVSNYQIPYANMLDTNGDMVALLSGVLPPQATPSTVVLDAKGRAAARVVGEVDESTLKGLIEDVQAE</sequence>
<comment type="subcellular location">
    <subcellularLocation>
        <location evidence="1">Cell envelope</location>
    </subcellularLocation>
</comment>
<comment type="caution">
    <text evidence="7">The sequence shown here is derived from an EMBL/GenBank/DDBJ whole genome shotgun (WGS) entry which is preliminary data.</text>
</comment>
<dbReference type="InterPro" id="IPR013766">
    <property type="entry name" value="Thioredoxin_domain"/>
</dbReference>
<evidence type="ECO:0000256" key="5">
    <source>
        <dbReference type="ARBA" id="ARBA00023284"/>
    </source>
</evidence>
<dbReference type="SUPFAM" id="SSF52833">
    <property type="entry name" value="Thioredoxin-like"/>
    <property type="match status" value="1"/>
</dbReference>
<dbReference type="InterPro" id="IPR000866">
    <property type="entry name" value="AhpC/TSA"/>
</dbReference>
<feature type="domain" description="Thioredoxin" evidence="6">
    <location>
        <begin position="60"/>
        <end position="203"/>
    </location>
</feature>
<dbReference type="GO" id="GO:0030313">
    <property type="term" value="C:cell envelope"/>
    <property type="evidence" value="ECO:0007669"/>
    <property type="project" value="UniProtKB-SubCell"/>
</dbReference>
<dbReference type="EMBL" id="VLTK01000004">
    <property type="protein sequence ID" value="TSI16753.1"/>
    <property type="molecule type" value="Genomic_DNA"/>
</dbReference>
<dbReference type="GO" id="GO:0017004">
    <property type="term" value="P:cytochrome complex assembly"/>
    <property type="evidence" value="ECO:0007669"/>
    <property type="project" value="UniProtKB-KW"/>
</dbReference>
<gene>
    <name evidence="7" type="ORF">FO013_07895</name>
</gene>
<dbReference type="OrthoDB" id="9796554at2"/>
<dbReference type="PANTHER" id="PTHR42852">
    <property type="entry name" value="THIOL:DISULFIDE INTERCHANGE PROTEIN DSBE"/>
    <property type="match status" value="1"/>
</dbReference>
<name>A0A556CH56_BREAU</name>
<evidence type="ECO:0000259" key="6">
    <source>
        <dbReference type="PROSITE" id="PS51352"/>
    </source>
</evidence>
<evidence type="ECO:0000313" key="7">
    <source>
        <dbReference type="EMBL" id="TSI16753.1"/>
    </source>
</evidence>
<evidence type="ECO:0000256" key="3">
    <source>
        <dbReference type="ARBA" id="ARBA00022968"/>
    </source>
</evidence>
<dbReference type="PANTHER" id="PTHR42852:SF6">
    <property type="entry name" value="THIOL:DISULFIDE INTERCHANGE PROTEIN DSBE"/>
    <property type="match status" value="1"/>
</dbReference>
<evidence type="ECO:0000256" key="1">
    <source>
        <dbReference type="ARBA" id="ARBA00004196"/>
    </source>
</evidence>